<dbReference type="AlphaFoldDB" id="A0A085LKA4"/>
<proteinExistence type="predicted"/>
<feature type="transmembrane region" description="Helical" evidence="1">
    <location>
        <begin position="12"/>
        <end position="40"/>
    </location>
</feature>
<keyword evidence="1" id="KW-1133">Transmembrane helix</keyword>
<keyword evidence="3" id="KW-1185">Reference proteome</keyword>
<dbReference type="EMBL" id="KL363510">
    <property type="protein sequence ID" value="KFD45400.1"/>
    <property type="molecule type" value="Genomic_DNA"/>
</dbReference>
<evidence type="ECO:0000313" key="3">
    <source>
        <dbReference type="Proteomes" id="UP000030764"/>
    </source>
</evidence>
<feature type="transmembrane region" description="Helical" evidence="1">
    <location>
        <begin position="52"/>
        <end position="72"/>
    </location>
</feature>
<reference evidence="2 3" key="1">
    <citation type="journal article" date="2014" name="Nat. Genet.">
        <title>Genome and transcriptome of the porcine whipworm Trichuris suis.</title>
        <authorList>
            <person name="Jex A.R."/>
            <person name="Nejsum P."/>
            <person name="Schwarz E.M."/>
            <person name="Hu L."/>
            <person name="Young N.D."/>
            <person name="Hall R.S."/>
            <person name="Korhonen P.K."/>
            <person name="Liao S."/>
            <person name="Thamsborg S."/>
            <person name="Xia J."/>
            <person name="Xu P."/>
            <person name="Wang S."/>
            <person name="Scheerlinck J.P."/>
            <person name="Hofmann A."/>
            <person name="Sternberg P.W."/>
            <person name="Wang J."/>
            <person name="Gasser R.B."/>
        </authorList>
    </citation>
    <scope>NUCLEOTIDE SEQUENCE [LARGE SCALE GENOMIC DNA]</scope>
    <source>
        <strain evidence="2">DCEP-RM93M</strain>
    </source>
</reference>
<gene>
    <name evidence="2" type="ORF">M513_13727</name>
</gene>
<accession>A0A085LKA4</accession>
<keyword evidence="1" id="KW-0812">Transmembrane</keyword>
<dbReference type="Proteomes" id="UP000030764">
    <property type="component" value="Unassembled WGS sequence"/>
</dbReference>
<sequence>MNCLWLQNVLLLYLLFLAFSFFFFFTMCPFFCTSVPFGLLDVVGVLSELVDLLITLPLCTVGPVLGVLGWALGVADVSELSESFSLSVSSSSSSSWCPLLCLAVSNCIRSRASLLDNPTLQTFVDAVSFQLLSSHQSVVGPSH</sequence>
<evidence type="ECO:0000256" key="1">
    <source>
        <dbReference type="SAM" id="Phobius"/>
    </source>
</evidence>
<keyword evidence="1" id="KW-0472">Membrane</keyword>
<organism evidence="2 3">
    <name type="scientific">Trichuris suis</name>
    <name type="common">pig whipworm</name>
    <dbReference type="NCBI Taxonomy" id="68888"/>
    <lineage>
        <taxon>Eukaryota</taxon>
        <taxon>Metazoa</taxon>
        <taxon>Ecdysozoa</taxon>
        <taxon>Nematoda</taxon>
        <taxon>Enoplea</taxon>
        <taxon>Dorylaimia</taxon>
        <taxon>Trichinellida</taxon>
        <taxon>Trichuridae</taxon>
        <taxon>Trichuris</taxon>
    </lineage>
</organism>
<protein>
    <submittedName>
        <fullName evidence="2">Uncharacterized protein</fullName>
    </submittedName>
</protein>
<name>A0A085LKA4_9BILA</name>
<evidence type="ECO:0000313" key="2">
    <source>
        <dbReference type="EMBL" id="KFD45400.1"/>
    </source>
</evidence>